<keyword evidence="2" id="KW-1133">Transmembrane helix</keyword>
<name>A0A9P6FCK0_9FUNG</name>
<dbReference type="PROSITE" id="PS51257">
    <property type="entry name" value="PROKAR_LIPOPROTEIN"/>
    <property type="match status" value="1"/>
</dbReference>
<feature type="compositionally biased region" description="Low complexity" evidence="1">
    <location>
        <begin position="116"/>
        <end position="146"/>
    </location>
</feature>
<feature type="region of interest" description="Disordered" evidence="1">
    <location>
        <begin position="457"/>
        <end position="479"/>
    </location>
</feature>
<sequence>MTYKTTVAFSSGYFIEVIPAGCTLVNQGTVSCSQAGKNMLSLAFQKITAVGDSGGSYLLVEPDAAAVEGVRKDYSTVPVPSSSYKPPATTPQPPPAVVSVQICGEFCTLSTSCSVPTSNTTATPTPTRSLNATATKTSLSTKATASPTHTDLMTTPPAAAPEAEPNTNSNKSAVIIGSIFAVVVVALAVGYALMRRNMTLGAGRGGKKKKKEVDQEEVKYIRPLSPAPPTLPQPPAPVAAPATAAMTMRQLDSASGGGESQSRFQNPSPPVVLGPESRQRQAPPQQPSNTTSTRTVTNTAAAAAASAPMVTRGRSVREAALTRNDRQQPPGTTLAGGSNVEPDMRYLQERQRALAMNANTFASSAPTLFEMSARSLASAPTYTLPQPPPPADPVNISVPVSISTMASLPLPVSTATVNGSTAARAALAETRRSNNSDSSAVDTADLEFLIIPVSNSSASARQRNGTPSSTPPLATRGAEKEEVLEDIDLDDGDYGEREGTLLKKSKSMYPWSSRRGANAGGNGVASSSTTTAGTFTFADTSPLRRAATTIDLPIINTQAV</sequence>
<dbReference type="EMBL" id="JAAAXW010000039">
    <property type="protein sequence ID" value="KAF9547680.1"/>
    <property type="molecule type" value="Genomic_DNA"/>
</dbReference>
<accession>A0A9P6FCK0</accession>
<feature type="compositionally biased region" description="Low complexity" evidence="1">
    <location>
        <begin position="280"/>
        <end position="295"/>
    </location>
</feature>
<dbReference type="Proteomes" id="UP000723463">
    <property type="component" value="Unassembled WGS sequence"/>
</dbReference>
<keyword evidence="2" id="KW-0472">Membrane</keyword>
<proteinExistence type="predicted"/>
<organism evidence="3 4">
    <name type="scientific">Mortierella hygrophila</name>
    <dbReference type="NCBI Taxonomy" id="979708"/>
    <lineage>
        <taxon>Eukaryota</taxon>
        <taxon>Fungi</taxon>
        <taxon>Fungi incertae sedis</taxon>
        <taxon>Mucoromycota</taxon>
        <taxon>Mortierellomycotina</taxon>
        <taxon>Mortierellomycetes</taxon>
        <taxon>Mortierellales</taxon>
        <taxon>Mortierellaceae</taxon>
        <taxon>Mortierella</taxon>
    </lineage>
</organism>
<evidence type="ECO:0000313" key="3">
    <source>
        <dbReference type="EMBL" id="KAF9547680.1"/>
    </source>
</evidence>
<evidence type="ECO:0000256" key="1">
    <source>
        <dbReference type="SAM" id="MobiDB-lite"/>
    </source>
</evidence>
<feature type="region of interest" description="Disordered" evidence="1">
    <location>
        <begin position="116"/>
        <end position="168"/>
    </location>
</feature>
<feature type="compositionally biased region" description="Pro residues" evidence="1">
    <location>
        <begin position="225"/>
        <end position="238"/>
    </location>
</feature>
<feature type="region of interest" description="Disordered" evidence="1">
    <location>
        <begin position="222"/>
        <end position="295"/>
    </location>
</feature>
<dbReference type="AlphaFoldDB" id="A0A9P6FCK0"/>
<gene>
    <name evidence="3" type="ORF">EC957_008037</name>
</gene>
<comment type="caution">
    <text evidence="3">The sequence shown here is derived from an EMBL/GenBank/DDBJ whole genome shotgun (WGS) entry which is preliminary data.</text>
</comment>
<feature type="transmembrane region" description="Helical" evidence="2">
    <location>
        <begin position="173"/>
        <end position="194"/>
    </location>
</feature>
<feature type="compositionally biased region" description="Low complexity" evidence="1">
    <location>
        <begin position="156"/>
        <end position="165"/>
    </location>
</feature>
<feature type="compositionally biased region" description="Polar residues" evidence="1">
    <location>
        <begin position="457"/>
        <end position="472"/>
    </location>
</feature>
<evidence type="ECO:0000313" key="4">
    <source>
        <dbReference type="Proteomes" id="UP000723463"/>
    </source>
</evidence>
<reference evidence="3" key="1">
    <citation type="journal article" date="2020" name="Fungal Divers.">
        <title>Resolving the Mortierellaceae phylogeny through synthesis of multi-gene phylogenetics and phylogenomics.</title>
        <authorList>
            <person name="Vandepol N."/>
            <person name="Liber J."/>
            <person name="Desiro A."/>
            <person name="Na H."/>
            <person name="Kennedy M."/>
            <person name="Barry K."/>
            <person name="Grigoriev I.V."/>
            <person name="Miller A.N."/>
            <person name="O'Donnell K."/>
            <person name="Stajich J.E."/>
            <person name="Bonito G."/>
        </authorList>
    </citation>
    <scope>NUCLEOTIDE SEQUENCE</scope>
    <source>
        <strain evidence="3">NRRL 2591</strain>
    </source>
</reference>
<evidence type="ECO:0000256" key="2">
    <source>
        <dbReference type="SAM" id="Phobius"/>
    </source>
</evidence>
<keyword evidence="2" id="KW-0812">Transmembrane</keyword>
<protein>
    <submittedName>
        <fullName evidence="3">Uncharacterized protein</fullName>
    </submittedName>
</protein>
<keyword evidence="4" id="KW-1185">Reference proteome</keyword>
<feature type="region of interest" description="Disordered" evidence="1">
    <location>
        <begin position="320"/>
        <end position="341"/>
    </location>
</feature>